<evidence type="ECO:0000256" key="1">
    <source>
        <dbReference type="SAM" id="MobiDB-lite"/>
    </source>
</evidence>
<accession>A0AAN6LZ42</accession>
<reference evidence="3 4" key="1">
    <citation type="submission" date="2021-02" db="EMBL/GenBank/DDBJ databases">
        <title>Genome assembly of Pseudopithomyces chartarum.</title>
        <authorList>
            <person name="Jauregui R."/>
            <person name="Singh J."/>
            <person name="Voisey C."/>
        </authorList>
    </citation>
    <scope>NUCLEOTIDE SEQUENCE [LARGE SCALE GENOMIC DNA]</scope>
    <source>
        <strain evidence="3 4">AGR01</strain>
    </source>
</reference>
<dbReference type="Pfam" id="PF25438">
    <property type="entry name" value="DUF7896"/>
    <property type="match status" value="1"/>
</dbReference>
<feature type="compositionally biased region" description="Polar residues" evidence="1">
    <location>
        <begin position="169"/>
        <end position="192"/>
    </location>
</feature>
<feature type="region of interest" description="Disordered" evidence="1">
    <location>
        <begin position="468"/>
        <end position="496"/>
    </location>
</feature>
<sequence length="632" mass="69704">MASALSSSIDQLKQAFCSQHAHLSEQQRQQLWLQTIATLPSSSPQQPSQSHQVPRSAAEFLDIDQLLASGYGALDRNQSAPAAPFMEQTMSVSSDNNLQRSSSAMSGWQSFDEQPNAYVFSDASFSRQQALQPIDESVFFNDTMVEYTPADYVSKIDSSDSPQPPLSHLQLTPNNQWMPSLDVSTAPSTPSTALMTPVTLSSNSMSRQSSFNPLFVDSNVCMKRSESSMYPLIPDDGSFSFSQDVNHVQKGMSGNTDTLPFLSSTGFTGLPSETSFLSPLPTVSPARVSTLASRQQNEPCLMTRSASMSSSSGDSDGSNNASASSLNRSRHVRREREIIAQAGSCRIAPKAIPSINTQTKSASPNAQMMRIQSEDGSSRQVGVISKAPYVRPQHPKILCPHCNERPEGFRGTHELERHVTRAHSVVRKGYICVAPAFDKNFLNGCKHCRNEKVYGAYYNAAAHLRRAHFHPRKRGRKGKNDEKRGGIGGGDHPPMDYLKQHWIHEIEVENTPKRKDKNTSASQSPESTTESAPEVEVEADTFDATYDPELAFPSPQQQQQSQQQQQCLDTSMPTMSPNTYVDFAAYGSNLDMHETKPSPLFDASLMYATQVSQQPTSDMSMNDFEFDAYRTC</sequence>
<feature type="region of interest" description="Disordered" evidence="1">
    <location>
        <begin position="508"/>
        <end position="572"/>
    </location>
</feature>
<feature type="compositionally biased region" description="Polar residues" evidence="1">
    <location>
        <begin position="519"/>
        <end position="531"/>
    </location>
</feature>
<feature type="compositionally biased region" description="Low complexity" evidence="1">
    <location>
        <begin position="304"/>
        <end position="327"/>
    </location>
</feature>
<feature type="region of interest" description="Disordered" evidence="1">
    <location>
        <begin position="288"/>
        <end position="332"/>
    </location>
</feature>
<keyword evidence="4" id="KW-1185">Reference proteome</keyword>
<evidence type="ECO:0000313" key="4">
    <source>
        <dbReference type="Proteomes" id="UP001280581"/>
    </source>
</evidence>
<comment type="caution">
    <text evidence="3">The sequence shown here is derived from an EMBL/GenBank/DDBJ whole genome shotgun (WGS) entry which is preliminary data.</text>
</comment>
<dbReference type="EMBL" id="WVTA01000007">
    <property type="protein sequence ID" value="KAK3208319.1"/>
    <property type="molecule type" value="Genomic_DNA"/>
</dbReference>
<feature type="compositionally biased region" description="Low complexity" evidence="1">
    <location>
        <begin position="553"/>
        <end position="566"/>
    </location>
</feature>
<protein>
    <recommendedName>
        <fullName evidence="2">DUF7896 domain-containing protein</fullName>
    </recommendedName>
</protein>
<gene>
    <name evidence="3" type="ORF">GRF29_77g376752</name>
</gene>
<dbReference type="AlphaFoldDB" id="A0AAN6LZ42"/>
<evidence type="ECO:0000313" key="3">
    <source>
        <dbReference type="EMBL" id="KAK3208319.1"/>
    </source>
</evidence>
<dbReference type="Proteomes" id="UP001280581">
    <property type="component" value="Unassembled WGS sequence"/>
</dbReference>
<dbReference type="InterPro" id="IPR057218">
    <property type="entry name" value="DUF7896"/>
</dbReference>
<organism evidence="3 4">
    <name type="scientific">Pseudopithomyces chartarum</name>
    <dbReference type="NCBI Taxonomy" id="1892770"/>
    <lineage>
        <taxon>Eukaryota</taxon>
        <taxon>Fungi</taxon>
        <taxon>Dikarya</taxon>
        <taxon>Ascomycota</taxon>
        <taxon>Pezizomycotina</taxon>
        <taxon>Dothideomycetes</taxon>
        <taxon>Pleosporomycetidae</taxon>
        <taxon>Pleosporales</taxon>
        <taxon>Massarineae</taxon>
        <taxon>Didymosphaeriaceae</taxon>
        <taxon>Pseudopithomyces</taxon>
    </lineage>
</organism>
<proteinExistence type="predicted"/>
<dbReference type="PANTHER" id="PTHR42031:SF1">
    <property type="entry name" value="KEY LIME PATHOGENICITY PROTEIN"/>
    <property type="match status" value="1"/>
</dbReference>
<feature type="compositionally biased region" description="Basic residues" evidence="1">
    <location>
        <begin position="468"/>
        <end position="477"/>
    </location>
</feature>
<feature type="domain" description="DUF7896" evidence="2">
    <location>
        <begin position="427"/>
        <end position="506"/>
    </location>
</feature>
<name>A0AAN6LZ42_9PLEO</name>
<feature type="region of interest" description="Disordered" evidence="1">
    <location>
        <begin position="156"/>
        <end position="192"/>
    </location>
</feature>
<evidence type="ECO:0000259" key="2">
    <source>
        <dbReference type="Pfam" id="PF25438"/>
    </source>
</evidence>
<dbReference type="PANTHER" id="PTHR42031">
    <property type="entry name" value="KEY LIME PATHOGENICITY PROTEIN"/>
    <property type="match status" value="1"/>
</dbReference>